<keyword evidence="2" id="KW-1185">Reference proteome</keyword>
<dbReference type="OrthoDB" id="1248654at2"/>
<proteinExistence type="predicted"/>
<evidence type="ECO:0000313" key="1">
    <source>
        <dbReference type="EMBL" id="AWG26034.1"/>
    </source>
</evidence>
<dbReference type="KEGG" id="fki:FK004_12760"/>
<dbReference type="AlphaFoldDB" id="A0A2S1LQL7"/>
<protein>
    <submittedName>
        <fullName evidence="1">Uncharacterized protein</fullName>
    </submittedName>
</protein>
<accession>A0A2S1LQL7</accession>
<dbReference type="Proteomes" id="UP000244677">
    <property type="component" value="Chromosome"/>
</dbReference>
<organism evidence="1 2">
    <name type="scientific">Flavobacterium kingsejongi</name>
    <dbReference type="NCBI Taxonomy" id="1678728"/>
    <lineage>
        <taxon>Bacteria</taxon>
        <taxon>Pseudomonadati</taxon>
        <taxon>Bacteroidota</taxon>
        <taxon>Flavobacteriia</taxon>
        <taxon>Flavobacteriales</taxon>
        <taxon>Flavobacteriaceae</taxon>
        <taxon>Flavobacterium</taxon>
    </lineage>
</organism>
<sequence>MKRLITIIALVFSIISVAQIKKIEITKPVEIGKVTPGGIFGIKCEKVDDTYLFTYRDTKFKNMDENKIFIIKDVDNAFDNLYLEIIDGFSKMPDQPVMLEFPDGYIYLSYRKFLGSTYVKITHSNSKSEYATLGFSQEITKKQVDKLFGK</sequence>
<name>A0A2S1LQL7_9FLAO</name>
<dbReference type="EMBL" id="CP020919">
    <property type="protein sequence ID" value="AWG26034.1"/>
    <property type="molecule type" value="Genomic_DNA"/>
</dbReference>
<dbReference type="RefSeq" id="WP_108737572.1">
    <property type="nucleotide sequence ID" value="NZ_CP020919.1"/>
</dbReference>
<reference evidence="1 2" key="1">
    <citation type="submission" date="2017-04" db="EMBL/GenBank/DDBJ databases">
        <title>Complete genome sequence of Flavobacterium kingsejong AJ004.</title>
        <authorList>
            <person name="Lee P.C."/>
        </authorList>
    </citation>
    <scope>NUCLEOTIDE SEQUENCE [LARGE SCALE GENOMIC DNA]</scope>
    <source>
        <strain evidence="1 2">AJ004</strain>
    </source>
</reference>
<gene>
    <name evidence="1" type="ORF">FK004_12760</name>
</gene>
<evidence type="ECO:0000313" key="2">
    <source>
        <dbReference type="Proteomes" id="UP000244677"/>
    </source>
</evidence>